<comment type="caution">
    <text evidence="3">The sequence shown here is derived from an EMBL/GenBank/DDBJ whole genome shotgun (WGS) entry which is preliminary data.</text>
</comment>
<dbReference type="AlphaFoldDB" id="A0A2T0WUU5"/>
<feature type="domain" description="CSD" evidence="2">
    <location>
        <begin position="90"/>
        <end position="151"/>
    </location>
</feature>
<dbReference type="Gene3D" id="2.40.50.140">
    <property type="entry name" value="Nucleic acid-binding proteins"/>
    <property type="match status" value="1"/>
</dbReference>
<name>A0A2T0WUU5_9BACT</name>
<reference evidence="3 4" key="1">
    <citation type="submission" date="2018-03" db="EMBL/GenBank/DDBJ databases">
        <title>Genomic Encyclopedia of Archaeal and Bacterial Type Strains, Phase II (KMG-II): from individual species to whole genera.</title>
        <authorList>
            <person name="Goeker M."/>
        </authorList>
    </citation>
    <scope>NUCLEOTIDE SEQUENCE [LARGE SCALE GENOMIC DNA]</scope>
    <source>
        <strain evidence="3 4">DSM 27929</strain>
    </source>
</reference>
<feature type="region of interest" description="Disordered" evidence="1">
    <location>
        <begin position="1"/>
        <end position="88"/>
    </location>
</feature>
<dbReference type="RefSeq" id="WP_106131721.1">
    <property type="nucleotide sequence ID" value="NZ_PVTR01000001.1"/>
</dbReference>
<evidence type="ECO:0000256" key="1">
    <source>
        <dbReference type="SAM" id="MobiDB-lite"/>
    </source>
</evidence>
<dbReference type="GO" id="GO:0003676">
    <property type="term" value="F:nucleic acid binding"/>
    <property type="evidence" value="ECO:0007669"/>
    <property type="project" value="InterPro"/>
</dbReference>
<gene>
    <name evidence="3" type="ORF">CLW00_101130</name>
</gene>
<feature type="compositionally biased region" description="Basic and acidic residues" evidence="1">
    <location>
        <begin position="23"/>
        <end position="40"/>
    </location>
</feature>
<accession>A0A2T0WUU5</accession>
<organism evidence="3 4">
    <name type="scientific">Mongoliibacter ruber</name>
    <dbReference type="NCBI Taxonomy" id="1750599"/>
    <lineage>
        <taxon>Bacteria</taxon>
        <taxon>Pseudomonadati</taxon>
        <taxon>Bacteroidota</taxon>
        <taxon>Cytophagia</taxon>
        <taxon>Cytophagales</taxon>
        <taxon>Cyclobacteriaceae</taxon>
        <taxon>Mongoliibacter</taxon>
    </lineage>
</organism>
<dbReference type="CDD" id="cd04458">
    <property type="entry name" value="CSP_CDS"/>
    <property type="match status" value="1"/>
</dbReference>
<dbReference type="EMBL" id="PVTR01000001">
    <property type="protein sequence ID" value="PRY90471.1"/>
    <property type="molecule type" value="Genomic_DNA"/>
</dbReference>
<dbReference type="InterPro" id="IPR012340">
    <property type="entry name" value="NA-bd_OB-fold"/>
</dbReference>
<evidence type="ECO:0000313" key="3">
    <source>
        <dbReference type="EMBL" id="PRY90471.1"/>
    </source>
</evidence>
<proteinExistence type="predicted"/>
<dbReference type="Proteomes" id="UP000238157">
    <property type="component" value="Unassembled WGS sequence"/>
</dbReference>
<dbReference type="SMART" id="SM00357">
    <property type="entry name" value="CSP"/>
    <property type="match status" value="1"/>
</dbReference>
<dbReference type="Pfam" id="PF00313">
    <property type="entry name" value="CSD"/>
    <property type="match status" value="1"/>
</dbReference>
<evidence type="ECO:0000259" key="2">
    <source>
        <dbReference type="PROSITE" id="PS51857"/>
    </source>
</evidence>
<dbReference type="OrthoDB" id="1493235at2"/>
<dbReference type="InterPro" id="IPR011129">
    <property type="entry name" value="CSD"/>
</dbReference>
<dbReference type="SUPFAM" id="SSF50249">
    <property type="entry name" value="Nucleic acid-binding proteins"/>
    <property type="match status" value="1"/>
</dbReference>
<dbReference type="GO" id="GO:0005829">
    <property type="term" value="C:cytosol"/>
    <property type="evidence" value="ECO:0007669"/>
    <property type="project" value="UniProtKB-ARBA"/>
</dbReference>
<protein>
    <submittedName>
        <fullName evidence="3">Cold shock CspA family protein</fullName>
    </submittedName>
</protein>
<feature type="compositionally biased region" description="Basic and acidic residues" evidence="1">
    <location>
        <begin position="1"/>
        <end position="15"/>
    </location>
</feature>
<evidence type="ECO:0000313" key="4">
    <source>
        <dbReference type="Proteomes" id="UP000238157"/>
    </source>
</evidence>
<dbReference type="PROSITE" id="PS51857">
    <property type="entry name" value="CSD_2"/>
    <property type="match status" value="1"/>
</dbReference>
<dbReference type="InterPro" id="IPR002059">
    <property type="entry name" value="CSP_DNA-bd"/>
</dbReference>
<keyword evidence="4" id="KW-1185">Reference proteome</keyword>
<sequence>MAKSRETFNKKEKEKQRQKKKQEKVDKKEARKSNTDKSTDFEDMIAYVDEFGNITSTPPDPTKKKMEVDPDSINVTVPKDSEMANSPEEARKGRVTFFNESKGYGFIKDSQTGESLFVHINKCLDEIRESDQVTYETERTPKGLSAVDVKLIK</sequence>